<gene>
    <name evidence="7" type="ORF">GP486_002921</name>
</gene>
<dbReference type="AlphaFoldDB" id="A0A9P8LDU8"/>
<keyword evidence="4" id="KW-0747">Spliceosome</keyword>
<evidence type="ECO:0000259" key="6">
    <source>
        <dbReference type="PROSITE" id="PS50174"/>
    </source>
</evidence>
<organism evidence="7 8">
    <name type="scientific">Trichoglossum hirsutum</name>
    <dbReference type="NCBI Taxonomy" id="265104"/>
    <lineage>
        <taxon>Eukaryota</taxon>
        <taxon>Fungi</taxon>
        <taxon>Dikarya</taxon>
        <taxon>Ascomycota</taxon>
        <taxon>Pezizomycotina</taxon>
        <taxon>Geoglossomycetes</taxon>
        <taxon>Geoglossales</taxon>
        <taxon>Geoglossaceae</taxon>
        <taxon>Trichoglossum</taxon>
    </lineage>
</organism>
<dbReference type="Pfam" id="PF12656">
    <property type="entry name" value="G-patch_2"/>
    <property type="match status" value="1"/>
</dbReference>
<dbReference type="GO" id="GO:0005681">
    <property type="term" value="C:spliceosomal complex"/>
    <property type="evidence" value="ECO:0007669"/>
    <property type="project" value="UniProtKB-UniRule"/>
</dbReference>
<evidence type="ECO:0000256" key="1">
    <source>
        <dbReference type="ARBA" id="ARBA00004123"/>
    </source>
</evidence>
<comment type="caution">
    <text evidence="7">The sequence shown here is derived from an EMBL/GenBank/DDBJ whole genome shotgun (WGS) entry which is preliminary data.</text>
</comment>
<keyword evidence="4" id="KW-0508">mRNA splicing</keyword>
<evidence type="ECO:0000256" key="5">
    <source>
        <dbReference type="SAM" id="MobiDB-lite"/>
    </source>
</evidence>
<evidence type="ECO:0000256" key="3">
    <source>
        <dbReference type="ARBA" id="ARBA00023242"/>
    </source>
</evidence>
<reference evidence="7" key="1">
    <citation type="submission" date="2021-03" db="EMBL/GenBank/DDBJ databases">
        <title>Comparative genomics and phylogenomic investigation of the class Geoglossomycetes provide insights into ecological specialization and systematics.</title>
        <authorList>
            <person name="Melie T."/>
            <person name="Pirro S."/>
            <person name="Miller A.N."/>
            <person name="Quandt A."/>
        </authorList>
    </citation>
    <scope>NUCLEOTIDE SEQUENCE</scope>
    <source>
        <strain evidence="7">CAQ_001_2017</strain>
    </source>
</reference>
<feature type="region of interest" description="Disordered" evidence="5">
    <location>
        <begin position="1"/>
        <end position="106"/>
    </location>
</feature>
<dbReference type="PANTHER" id="PTHR15818">
    <property type="entry name" value="G PATCH AND KOW-CONTAINING"/>
    <property type="match status" value="1"/>
</dbReference>
<dbReference type="InterPro" id="IPR045166">
    <property type="entry name" value="Spp2-like"/>
</dbReference>
<dbReference type="GO" id="GO:0000398">
    <property type="term" value="P:mRNA splicing, via spliceosome"/>
    <property type="evidence" value="ECO:0007669"/>
    <property type="project" value="UniProtKB-UniRule"/>
</dbReference>
<dbReference type="SMART" id="SM00443">
    <property type="entry name" value="G_patch"/>
    <property type="match status" value="1"/>
</dbReference>
<evidence type="ECO:0000313" key="8">
    <source>
        <dbReference type="Proteomes" id="UP000750711"/>
    </source>
</evidence>
<keyword evidence="8" id="KW-1185">Reference proteome</keyword>
<protein>
    <recommendedName>
        <fullName evidence="4">Pre-mRNA-splicing factor</fullName>
    </recommendedName>
</protein>
<accession>A0A9P8LDU8</accession>
<feature type="domain" description="G-patch" evidence="6">
    <location>
        <begin position="224"/>
        <end position="270"/>
    </location>
</feature>
<feature type="compositionally biased region" description="Basic and acidic residues" evidence="5">
    <location>
        <begin position="69"/>
        <end position="79"/>
    </location>
</feature>
<feature type="compositionally biased region" description="Basic and acidic residues" evidence="5">
    <location>
        <begin position="445"/>
        <end position="461"/>
    </location>
</feature>
<dbReference type="InterPro" id="IPR000467">
    <property type="entry name" value="G_patch_dom"/>
</dbReference>
<dbReference type="EMBL" id="JAGHQM010000360">
    <property type="protein sequence ID" value="KAH0562385.1"/>
    <property type="molecule type" value="Genomic_DNA"/>
</dbReference>
<feature type="compositionally biased region" description="Basic and acidic residues" evidence="5">
    <location>
        <begin position="313"/>
        <end position="352"/>
    </location>
</feature>
<feature type="compositionally biased region" description="Basic and acidic residues" evidence="5">
    <location>
        <begin position="376"/>
        <end position="434"/>
    </location>
</feature>
<evidence type="ECO:0000256" key="4">
    <source>
        <dbReference type="RuleBase" id="RU369096"/>
    </source>
</evidence>
<feature type="region of interest" description="Disordered" evidence="5">
    <location>
        <begin position="168"/>
        <end position="197"/>
    </location>
</feature>
<feature type="compositionally biased region" description="Polar residues" evidence="5">
    <location>
        <begin position="1"/>
        <end position="11"/>
    </location>
</feature>
<dbReference type="PROSITE" id="PS50174">
    <property type="entry name" value="G_PATCH"/>
    <property type="match status" value="1"/>
</dbReference>
<feature type="region of interest" description="Disordered" evidence="5">
    <location>
        <begin position="276"/>
        <end position="461"/>
    </location>
</feature>
<dbReference type="GO" id="GO:0003676">
    <property type="term" value="F:nucleic acid binding"/>
    <property type="evidence" value="ECO:0007669"/>
    <property type="project" value="InterPro"/>
</dbReference>
<comment type="subcellular location">
    <subcellularLocation>
        <location evidence="1 4">Nucleus</location>
    </subcellularLocation>
</comment>
<dbReference type="InterPro" id="IPR026822">
    <property type="entry name" value="Spp2/MOS2_G-patch"/>
</dbReference>
<proteinExistence type="inferred from homology"/>
<name>A0A9P8LDU8_9PEZI</name>
<sequence>MEPLTPSSTLKDGTKRRHASSLSDSEDDDKTGTAGRPQLVSAFDHSAGGAIGVDDVEEEREPLVIPSQKNRDWREESLRKRGKNLLPPEVQQARAGGAQTVGHAEGEATNGGVQAYGLTFVKRAITEKDEDVNMATEQTLKSEEQVIQPQAKTEDELALEALMSHDRTGTNSTLVLPSPEASQDAPGHNHRIRSNHISEDDAYRLDVASRPDSASLDDYIAVPVEEFGAALLRGMGWKEGDVVGKRKDQVSKPRVVERRPALLGIGAKELSGGVGEELGAWGKGIKKKGRPIDKMYSPVVLKNSKTGEMLTEDELKAKKEDYERTRKGLEEDWRERRDKNLARDSERKEGGGESRGSSRALDRSSDRDHRHHYRRDSRDHRDYHRRGSSDSRNRSSRHERSRSSDNRHRRRDDDSERRERDNDRDRRRRDREESEGSLARRRNGREKERYEEKSRRRQEVF</sequence>
<keyword evidence="4" id="KW-0507">mRNA processing</keyword>
<evidence type="ECO:0000313" key="7">
    <source>
        <dbReference type="EMBL" id="KAH0562385.1"/>
    </source>
</evidence>
<comment type="similarity">
    <text evidence="2 4">Belongs to the SPP2 family.</text>
</comment>
<evidence type="ECO:0000256" key="2">
    <source>
        <dbReference type="ARBA" id="ARBA00008576"/>
    </source>
</evidence>
<comment type="function">
    <text evidence="4">Involved in spliceosome maturation and the first step of pre-mRNA splicing.</text>
</comment>
<dbReference type="Proteomes" id="UP000750711">
    <property type="component" value="Unassembled WGS sequence"/>
</dbReference>
<keyword evidence="3 4" id="KW-0539">Nucleus</keyword>
<dbReference type="PANTHER" id="PTHR15818:SF2">
    <property type="entry name" value="G-PATCH DOMAIN AND KOW MOTIFS-CONTAINING PROTEIN"/>
    <property type="match status" value="1"/>
</dbReference>